<dbReference type="Proteomes" id="UP000823674">
    <property type="component" value="Chromosome A08"/>
</dbReference>
<organism evidence="2 3">
    <name type="scientific">Brassica rapa subsp. trilocularis</name>
    <dbReference type="NCBI Taxonomy" id="1813537"/>
    <lineage>
        <taxon>Eukaryota</taxon>
        <taxon>Viridiplantae</taxon>
        <taxon>Streptophyta</taxon>
        <taxon>Embryophyta</taxon>
        <taxon>Tracheophyta</taxon>
        <taxon>Spermatophyta</taxon>
        <taxon>Magnoliopsida</taxon>
        <taxon>eudicotyledons</taxon>
        <taxon>Gunneridae</taxon>
        <taxon>Pentapetalae</taxon>
        <taxon>rosids</taxon>
        <taxon>malvids</taxon>
        <taxon>Brassicales</taxon>
        <taxon>Brassicaceae</taxon>
        <taxon>Brassiceae</taxon>
        <taxon>Brassica</taxon>
    </lineage>
</organism>
<sequence>MLLFIVIAADRRDKETKVWKQKIKATSEIKSASETEQREVDLERDKVLKAVTSFTNNEMGSQEARPKPIQYNKETTAISTSETKHKQKEKQCGPATYGTEQPMALRNRFDLLESNEDELPK</sequence>
<protein>
    <submittedName>
        <fullName evidence="2">Uncharacterized protein</fullName>
    </submittedName>
</protein>
<reference evidence="2 3" key="1">
    <citation type="submission" date="2021-03" db="EMBL/GenBank/DDBJ databases">
        <authorList>
            <person name="King G.J."/>
            <person name="Bancroft I."/>
            <person name="Baten A."/>
            <person name="Bloomfield J."/>
            <person name="Borpatragohain P."/>
            <person name="He Z."/>
            <person name="Irish N."/>
            <person name="Irwin J."/>
            <person name="Liu K."/>
            <person name="Mauleon R.P."/>
            <person name="Moore J."/>
            <person name="Morris R."/>
            <person name="Ostergaard L."/>
            <person name="Wang B."/>
            <person name="Wells R."/>
        </authorList>
    </citation>
    <scope>NUCLEOTIDE SEQUENCE [LARGE SCALE GENOMIC DNA]</scope>
    <source>
        <strain evidence="2">R-o-18</strain>
        <tissue evidence="2">Leaf</tissue>
    </source>
</reference>
<accession>A0ABQ7M003</accession>
<name>A0ABQ7M003_BRACM</name>
<feature type="region of interest" description="Disordered" evidence="1">
    <location>
        <begin position="78"/>
        <end position="102"/>
    </location>
</feature>
<evidence type="ECO:0000313" key="3">
    <source>
        <dbReference type="Proteomes" id="UP000823674"/>
    </source>
</evidence>
<gene>
    <name evidence="2" type="primary">A08p046470.1_BraROA</name>
    <name evidence="2" type="ORF">IGI04_032827</name>
</gene>
<dbReference type="EMBL" id="JADBGQ010000007">
    <property type="protein sequence ID" value="KAG5391286.1"/>
    <property type="molecule type" value="Genomic_DNA"/>
</dbReference>
<evidence type="ECO:0000313" key="2">
    <source>
        <dbReference type="EMBL" id="KAG5391286.1"/>
    </source>
</evidence>
<comment type="caution">
    <text evidence="2">The sequence shown here is derived from an EMBL/GenBank/DDBJ whole genome shotgun (WGS) entry which is preliminary data.</text>
</comment>
<evidence type="ECO:0000256" key="1">
    <source>
        <dbReference type="SAM" id="MobiDB-lite"/>
    </source>
</evidence>
<proteinExistence type="predicted"/>
<keyword evidence="3" id="KW-1185">Reference proteome</keyword>